<keyword evidence="9" id="KW-0902">Two-component regulatory system</keyword>
<keyword evidence="7 14" id="KW-0418">Kinase</keyword>
<evidence type="ECO:0000256" key="1">
    <source>
        <dbReference type="ARBA" id="ARBA00000085"/>
    </source>
</evidence>
<dbReference type="PANTHER" id="PTHR45436:SF1">
    <property type="entry name" value="SENSOR PROTEIN QSEC"/>
    <property type="match status" value="1"/>
</dbReference>
<dbReference type="PROSITE" id="PS50109">
    <property type="entry name" value="HIS_KIN"/>
    <property type="match status" value="1"/>
</dbReference>
<dbReference type="InterPro" id="IPR036890">
    <property type="entry name" value="HATPase_C_sf"/>
</dbReference>
<dbReference type="Pfam" id="PF00512">
    <property type="entry name" value="HisKA"/>
    <property type="match status" value="1"/>
</dbReference>
<dbReference type="SUPFAM" id="SSF55874">
    <property type="entry name" value="ATPase domain of HSP90 chaperone/DNA topoisomerase II/histidine kinase"/>
    <property type="match status" value="1"/>
</dbReference>
<dbReference type="PRINTS" id="PR00344">
    <property type="entry name" value="BCTRLSENSOR"/>
</dbReference>
<feature type="transmembrane region" description="Helical" evidence="11">
    <location>
        <begin position="12"/>
        <end position="33"/>
    </location>
</feature>
<evidence type="ECO:0000256" key="7">
    <source>
        <dbReference type="ARBA" id="ARBA00022777"/>
    </source>
</evidence>
<keyword evidence="15" id="KW-1185">Reference proteome</keyword>
<dbReference type="InterPro" id="IPR050428">
    <property type="entry name" value="TCS_sensor_his_kinase"/>
</dbReference>
<dbReference type="Pfam" id="PF08521">
    <property type="entry name" value="2CSK_N"/>
    <property type="match status" value="1"/>
</dbReference>
<dbReference type="InterPro" id="IPR005467">
    <property type="entry name" value="His_kinase_dom"/>
</dbReference>
<keyword evidence="10 11" id="KW-0472">Membrane</keyword>
<sequence length="455" mass="49867">MTLLGRSLYTRLALRVGLVLAISGLVLLVAIVLSTRLAANDAYDRILTGSALQIAENTWYQNGTVNVDAPISAFSMLTANDQVFYVVLGPEGRVVAGDADFRPAIPWKKLIQGPVVVQGTYLELPVSIAFVGRRMPVAGPNPWAVVILAQTNNARASFAKNLGTNASVVILVMGLLTLIAALFTLYQALAPLKQIGAAIQRRDLNDLSPLTQEVPAEIHVLVASINEFMRRLGVHRALMRRVIGDAAHQLRTPVAALLSQMELLSMQHDDAGRAQHQARLQELTHHLGELVNQLINHAMVQHRADSASLETVDLASLAREQMTDMLSHHAQRHLDIALHAPEHSCLILGDPVSLREALKNVLDNALKYGAKTLLHMTIRRSGSRWALEVEDDGPGIPEDDWERIRKPFSARGGNRLGASLGLSIAEEVMRAHQGDMRFGWGVDRHFVVTLRFRAA</sequence>
<dbReference type="KEGG" id="rhf:EUB48_01680"/>
<evidence type="ECO:0000256" key="9">
    <source>
        <dbReference type="ARBA" id="ARBA00023012"/>
    </source>
</evidence>
<name>A0A515D6W1_9BURK</name>
<dbReference type="RefSeq" id="WP_142817316.1">
    <property type="nucleotide sequence ID" value="NZ_CP035503.1"/>
</dbReference>
<dbReference type="PANTHER" id="PTHR45436">
    <property type="entry name" value="SENSOR HISTIDINE KINASE YKOH"/>
    <property type="match status" value="1"/>
</dbReference>
<dbReference type="SMART" id="SM00387">
    <property type="entry name" value="HATPase_c"/>
    <property type="match status" value="1"/>
</dbReference>
<keyword evidence="6 11" id="KW-0812">Transmembrane</keyword>
<dbReference type="InterPro" id="IPR003661">
    <property type="entry name" value="HisK_dim/P_dom"/>
</dbReference>
<reference evidence="14 15" key="1">
    <citation type="submission" date="2019-01" db="EMBL/GenBank/DDBJ databases">
        <title>Genomic insights into a novel species Rhodoferax sp.</title>
        <authorList>
            <person name="Jin L."/>
        </authorList>
    </citation>
    <scope>NUCLEOTIDE SEQUENCE [LARGE SCALE GENOMIC DNA]</scope>
    <source>
        <strain evidence="14 15">CHu59-6-5</strain>
    </source>
</reference>
<dbReference type="Proteomes" id="UP000316798">
    <property type="component" value="Chromosome"/>
</dbReference>
<evidence type="ECO:0000256" key="3">
    <source>
        <dbReference type="ARBA" id="ARBA00012438"/>
    </source>
</evidence>
<dbReference type="InterPro" id="IPR004358">
    <property type="entry name" value="Sig_transdc_His_kin-like_C"/>
</dbReference>
<dbReference type="GO" id="GO:0000155">
    <property type="term" value="F:phosphorelay sensor kinase activity"/>
    <property type="evidence" value="ECO:0007669"/>
    <property type="project" value="InterPro"/>
</dbReference>
<evidence type="ECO:0000259" key="13">
    <source>
        <dbReference type="PROSITE" id="PS50885"/>
    </source>
</evidence>
<dbReference type="AlphaFoldDB" id="A0A515D6W1"/>
<keyword evidence="8 11" id="KW-1133">Transmembrane helix</keyword>
<evidence type="ECO:0000256" key="10">
    <source>
        <dbReference type="ARBA" id="ARBA00023136"/>
    </source>
</evidence>
<keyword evidence="4" id="KW-0597">Phosphoprotein</keyword>
<accession>A0A515D6W1</accession>
<dbReference type="Gene3D" id="1.10.287.130">
    <property type="match status" value="1"/>
</dbReference>
<dbReference type="GO" id="GO:0005886">
    <property type="term" value="C:plasma membrane"/>
    <property type="evidence" value="ECO:0007669"/>
    <property type="project" value="TreeGrafter"/>
</dbReference>
<evidence type="ECO:0000256" key="2">
    <source>
        <dbReference type="ARBA" id="ARBA00004370"/>
    </source>
</evidence>
<dbReference type="InterPro" id="IPR036097">
    <property type="entry name" value="HisK_dim/P_sf"/>
</dbReference>
<evidence type="ECO:0000313" key="15">
    <source>
        <dbReference type="Proteomes" id="UP000316798"/>
    </source>
</evidence>
<feature type="transmembrane region" description="Helical" evidence="11">
    <location>
        <begin position="166"/>
        <end position="186"/>
    </location>
</feature>
<dbReference type="OrthoDB" id="8554694at2"/>
<evidence type="ECO:0000259" key="12">
    <source>
        <dbReference type="PROSITE" id="PS50109"/>
    </source>
</evidence>
<evidence type="ECO:0000256" key="8">
    <source>
        <dbReference type="ARBA" id="ARBA00022989"/>
    </source>
</evidence>
<organism evidence="14 15">
    <name type="scientific">Rhodoferax sediminis</name>
    <dbReference type="NCBI Taxonomy" id="2509614"/>
    <lineage>
        <taxon>Bacteria</taxon>
        <taxon>Pseudomonadati</taxon>
        <taxon>Pseudomonadota</taxon>
        <taxon>Betaproteobacteria</taxon>
        <taxon>Burkholderiales</taxon>
        <taxon>Comamonadaceae</taxon>
        <taxon>Rhodoferax</taxon>
    </lineage>
</organism>
<evidence type="ECO:0000256" key="4">
    <source>
        <dbReference type="ARBA" id="ARBA00022553"/>
    </source>
</evidence>
<dbReference type="EMBL" id="CP035503">
    <property type="protein sequence ID" value="QDL36146.1"/>
    <property type="molecule type" value="Genomic_DNA"/>
</dbReference>
<dbReference type="PROSITE" id="PS50885">
    <property type="entry name" value="HAMP"/>
    <property type="match status" value="1"/>
</dbReference>
<gene>
    <name evidence="14" type="ORF">EUB48_01680</name>
</gene>
<proteinExistence type="predicted"/>
<dbReference type="InterPro" id="IPR003660">
    <property type="entry name" value="HAMP_dom"/>
</dbReference>
<dbReference type="CDD" id="cd00082">
    <property type="entry name" value="HisKA"/>
    <property type="match status" value="1"/>
</dbReference>
<dbReference type="EC" id="2.7.13.3" evidence="3"/>
<dbReference type="SMART" id="SM00388">
    <property type="entry name" value="HisKA"/>
    <property type="match status" value="1"/>
</dbReference>
<dbReference type="Gene3D" id="3.30.565.10">
    <property type="entry name" value="Histidine kinase-like ATPase, C-terminal domain"/>
    <property type="match status" value="1"/>
</dbReference>
<evidence type="ECO:0000256" key="5">
    <source>
        <dbReference type="ARBA" id="ARBA00022679"/>
    </source>
</evidence>
<evidence type="ECO:0000313" key="14">
    <source>
        <dbReference type="EMBL" id="QDL36146.1"/>
    </source>
</evidence>
<feature type="domain" description="Histidine kinase" evidence="12">
    <location>
        <begin position="245"/>
        <end position="455"/>
    </location>
</feature>
<evidence type="ECO:0000256" key="11">
    <source>
        <dbReference type="SAM" id="Phobius"/>
    </source>
</evidence>
<dbReference type="InterPro" id="IPR013727">
    <property type="entry name" value="2CSK_N"/>
</dbReference>
<keyword evidence="5" id="KW-0808">Transferase</keyword>
<dbReference type="Pfam" id="PF02518">
    <property type="entry name" value="HATPase_c"/>
    <property type="match status" value="1"/>
</dbReference>
<comment type="subcellular location">
    <subcellularLocation>
        <location evidence="2">Membrane</location>
    </subcellularLocation>
</comment>
<dbReference type="SUPFAM" id="SSF47384">
    <property type="entry name" value="Homodimeric domain of signal transducing histidine kinase"/>
    <property type="match status" value="1"/>
</dbReference>
<protein>
    <recommendedName>
        <fullName evidence="3">histidine kinase</fullName>
        <ecNumber evidence="3">2.7.13.3</ecNumber>
    </recommendedName>
</protein>
<dbReference type="InterPro" id="IPR003594">
    <property type="entry name" value="HATPase_dom"/>
</dbReference>
<comment type="catalytic activity">
    <reaction evidence="1">
        <text>ATP + protein L-histidine = ADP + protein N-phospho-L-histidine.</text>
        <dbReference type="EC" id="2.7.13.3"/>
    </reaction>
</comment>
<evidence type="ECO:0000256" key="6">
    <source>
        <dbReference type="ARBA" id="ARBA00022692"/>
    </source>
</evidence>
<feature type="domain" description="HAMP" evidence="13">
    <location>
        <begin position="186"/>
        <end position="237"/>
    </location>
</feature>